<sequence length="90" mass="10050">MEITIEQARVVVTEGNETLGEMTFVNSNDKFYIIDHTGVSDAARGLGLGKKMVQTFVEHARSNNMKVIPLCPFAKGEFEKNREAYADVLK</sequence>
<organism evidence="2 3">
    <name type="scientific">Peribacillus faecalis</name>
    <dbReference type="NCBI Taxonomy" id="2772559"/>
    <lineage>
        <taxon>Bacteria</taxon>
        <taxon>Bacillati</taxon>
        <taxon>Bacillota</taxon>
        <taxon>Bacilli</taxon>
        <taxon>Bacillales</taxon>
        <taxon>Bacillaceae</taxon>
        <taxon>Peribacillus</taxon>
    </lineage>
</organism>
<dbReference type="InterPro" id="IPR031165">
    <property type="entry name" value="GNAT_YJDJ"/>
</dbReference>
<comment type="caution">
    <text evidence="2">The sequence shown here is derived from an EMBL/GenBank/DDBJ whole genome shotgun (WGS) entry which is preliminary data.</text>
</comment>
<evidence type="ECO:0000313" key="2">
    <source>
        <dbReference type="EMBL" id="MBD3108698.1"/>
    </source>
</evidence>
<dbReference type="Gene3D" id="3.40.630.30">
    <property type="match status" value="1"/>
</dbReference>
<dbReference type="AlphaFoldDB" id="A0A927HCR2"/>
<dbReference type="InterPro" id="IPR016181">
    <property type="entry name" value="Acyl_CoA_acyltransferase"/>
</dbReference>
<dbReference type="SUPFAM" id="SSF55729">
    <property type="entry name" value="Acyl-CoA N-acyltransferases (Nat)"/>
    <property type="match status" value="1"/>
</dbReference>
<gene>
    <name evidence="2" type="ORF">IEO70_09995</name>
</gene>
<evidence type="ECO:0000259" key="1">
    <source>
        <dbReference type="PROSITE" id="PS51729"/>
    </source>
</evidence>
<protein>
    <submittedName>
        <fullName evidence="2">N-acetyltransferase</fullName>
    </submittedName>
</protein>
<accession>A0A927HCR2</accession>
<proteinExistence type="predicted"/>
<dbReference type="PANTHER" id="PTHR31435">
    <property type="entry name" value="PROTEIN NATD1"/>
    <property type="match status" value="1"/>
</dbReference>
<name>A0A927HCR2_9BACI</name>
<evidence type="ECO:0000313" key="3">
    <source>
        <dbReference type="Proteomes" id="UP000602076"/>
    </source>
</evidence>
<dbReference type="InterPro" id="IPR045057">
    <property type="entry name" value="Gcn5-rel_NAT"/>
</dbReference>
<dbReference type="CDD" id="cd04301">
    <property type="entry name" value="NAT_SF"/>
    <property type="match status" value="1"/>
</dbReference>
<feature type="domain" description="N-acetyltransferase" evidence="1">
    <location>
        <begin position="2"/>
        <end position="90"/>
    </location>
</feature>
<keyword evidence="3" id="KW-1185">Reference proteome</keyword>
<dbReference type="PROSITE" id="PS51729">
    <property type="entry name" value="GNAT_YJDJ"/>
    <property type="match status" value="1"/>
</dbReference>
<dbReference type="PANTHER" id="PTHR31435:SF10">
    <property type="entry name" value="BSR4717 PROTEIN"/>
    <property type="match status" value="1"/>
</dbReference>
<reference evidence="2" key="1">
    <citation type="submission" date="2020-09" db="EMBL/GenBank/DDBJ databases">
        <title>Bacillus faecalis sp. nov., a moderately halophilic bacterium isolated from cow faeces.</title>
        <authorList>
            <person name="Jiang L."/>
            <person name="Lee J."/>
        </authorList>
    </citation>
    <scope>NUCLEOTIDE SEQUENCE</scope>
    <source>
        <strain evidence="2">AGMB 02131</strain>
    </source>
</reference>
<dbReference type="Pfam" id="PF14542">
    <property type="entry name" value="Acetyltransf_CG"/>
    <property type="match status" value="1"/>
</dbReference>
<dbReference type="Proteomes" id="UP000602076">
    <property type="component" value="Unassembled WGS sequence"/>
</dbReference>
<dbReference type="EMBL" id="JACXSI010000022">
    <property type="protein sequence ID" value="MBD3108698.1"/>
    <property type="molecule type" value="Genomic_DNA"/>
</dbReference>
<dbReference type="RefSeq" id="WP_190998235.1">
    <property type="nucleotide sequence ID" value="NZ_JACXSI010000022.1"/>
</dbReference>